<name>A0ABU5E486_9PROT</name>
<feature type="transmembrane region" description="Helical" evidence="1">
    <location>
        <begin position="6"/>
        <end position="23"/>
    </location>
</feature>
<evidence type="ECO:0000313" key="2">
    <source>
        <dbReference type="EMBL" id="MDY0874117.1"/>
    </source>
</evidence>
<organism evidence="2 3">
    <name type="scientific">Dongia rigui</name>
    <dbReference type="NCBI Taxonomy" id="940149"/>
    <lineage>
        <taxon>Bacteria</taxon>
        <taxon>Pseudomonadati</taxon>
        <taxon>Pseudomonadota</taxon>
        <taxon>Alphaproteobacteria</taxon>
        <taxon>Rhodospirillales</taxon>
        <taxon>Dongiaceae</taxon>
        <taxon>Dongia</taxon>
    </lineage>
</organism>
<dbReference type="EMBL" id="JAXCLX010000004">
    <property type="protein sequence ID" value="MDY0874117.1"/>
    <property type="molecule type" value="Genomic_DNA"/>
</dbReference>
<evidence type="ECO:0000313" key="3">
    <source>
        <dbReference type="Proteomes" id="UP001271769"/>
    </source>
</evidence>
<gene>
    <name evidence="2" type="ORF">SMD31_19400</name>
</gene>
<feature type="transmembrane region" description="Helical" evidence="1">
    <location>
        <begin position="30"/>
        <end position="47"/>
    </location>
</feature>
<proteinExistence type="predicted"/>
<reference evidence="2 3" key="1">
    <citation type="journal article" date="2013" name="Antonie Van Leeuwenhoek">
        <title>Dongia rigui sp. nov., isolated from freshwater of a large wetland in Korea.</title>
        <authorList>
            <person name="Baik K.S."/>
            <person name="Hwang Y.M."/>
            <person name="Choi J.S."/>
            <person name="Kwon J."/>
            <person name="Seong C.N."/>
        </authorList>
    </citation>
    <scope>NUCLEOTIDE SEQUENCE [LARGE SCALE GENOMIC DNA]</scope>
    <source>
        <strain evidence="2 3">04SU4-P</strain>
    </source>
</reference>
<evidence type="ECO:0000256" key="1">
    <source>
        <dbReference type="SAM" id="Phobius"/>
    </source>
</evidence>
<protein>
    <submittedName>
        <fullName evidence="2">Uncharacterized protein</fullName>
    </submittedName>
</protein>
<dbReference type="RefSeq" id="WP_320502591.1">
    <property type="nucleotide sequence ID" value="NZ_JAXCLX010000004.1"/>
</dbReference>
<accession>A0ABU5E486</accession>
<keyword evidence="1" id="KW-0812">Transmembrane</keyword>
<feature type="transmembrane region" description="Helical" evidence="1">
    <location>
        <begin position="104"/>
        <end position="125"/>
    </location>
</feature>
<keyword evidence="3" id="KW-1185">Reference proteome</keyword>
<comment type="caution">
    <text evidence="2">The sequence shown here is derived from an EMBL/GenBank/DDBJ whole genome shotgun (WGS) entry which is preliminary data.</text>
</comment>
<keyword evidence="1" id="KW-0472">Membrane</keyword>
<feature type="transmembrane region" description="Helical" evidence="1">
    <location>
        <begin position="161"/>
        <end position="189"/>
    </location>
</feature>
<feature type="transmembrane region" description="Helical" evidence="1">
    <location>
        <begin position="59"/>
        <end position="83"/>
    </location>
</feature>
<keyword evidence="1" id="KW-1133">Transmembrane helix</keyword>
<dbReference type="Proteomes" id="UP001271769">
    <property type="component" value="Unassembled WGS sequence"/>
</dbReference>
<feature type="transmembrane region" description="Helical" evidence="1">
    <location>
        <begin position="131"/>
        <end position="149"/>
    </location>
</feature>
<sequence length="299" mass="32451">MDQIIAAEFVIGSVACLFTFLAPRSLRRGYFALLLVVVATFAFLIHRSRGNSPGAGLDAMFVIMTEISVICGSILGVIFRWLCTKENSSELIGLQSPSPFQLHHFEIVGAGMIVTYLGGLMMIPLLQGRAALLQCLMLGSATLLIVGSLHGARVSNRYVQWVMLPASCGLFMAMIGLSAIMSFLGGAFYTTRIVESAEQAAGNTPYCIEVANNDGPGSYHAAVSLWDLHPLVMTARYPYSERHAKIVTAQPASSTRAHWSYNAGRFVPSWALSWEVGDSPACTPALGFAADLSWFHWQH</sequence>